<evidence type="ECO:0000313" key="1">
    <source>
        <dbReference type="EMBL" id="BAD03832.1"/>
    </source>
</evidence>
<accession>Q6YX71</accession>
<protein>
    <submittedName>
        <fullName evidence="1">Uncharacterized protein</fullName>
    </submittedName>
</protein>
<proteinExistence type="predicted"/>
<reference evidence="2" key="2">
    <citation type="journal article" date="2008" name="Nucleic Acids Res.">
        <title>The rice annotation project database (RAP-DB): 2008 update.</title>
        <authorList>
            <consortium name="The rice annotation project (RAP)"/>
        </authorList>
    </citation>
    <scope>GENOME REANNOTATION</scope>
    <source>
        <strain evidence="2">cv. Nipponbare</strain>
    </source>
</reference>
<sequence length="124" mass="13406">MFISSPNVNVTHSPPPPCLCIHRTESMLARISQDDALEPWDATLNRIKADKTRALLESINVARASASVDDDDGLNLQAAATCPTSNFDVVDVVSISHHIQYIGNSSIGDNQMQMTPVTDGINCK</sequence>
<name>Q6YX71_ORYSJ</name>
<gene>
    <name evidence="1" type="primary">OSJNBa0028A18.8</name>
</gene>
<evidence type="ECO:0000313" key="2">
    <source>
        <dbReference type="Proteomes" id="UP000000763"/>
    </source>
</evidence>
<reference evidence="2" key="1">
    <citation type="journal article" date="2005" name="Nature">
        <title>The map-based sequence of the rice genome.</title>
        <authorList>
            <consortium name="International rice genome sequencing project (IRGSP)"/>
            <person name="Matsumoto T."/>
            <person name="Wu J."/>
            <person name="Kanamori H."/>
            <person name="Katayose Y."/>
            <person name="Fujisawa M."/>
            <person name="Namiki N."/>
            <person name="Mizuno H."/>
            <person name="Yamamoto K."/>
            <person name="Antonio B.A."/>
            <person name="Baba T."/>
            <person name="Sakata K."/>
            <person name="Nagamura Y."/>
            <person name="Aoki H."/>
            <person name="Arikawa K."/>
            <person name="Arita K."/>
            <person name="Bito T."/>
            <person name="Chiden Y."/>
            <person name="Fujitsuka N."/>
            <person name="Fukunaka R."/>
            <person name="Hamada M."/>
            <person name="Harada C."/>
            <person name="Hayashi A."/>
            <person name="Hijishita S."/>
            <person name="Honda M."/>
            <person name="Hosokawa S."/>
            <person name="Ichikawa Y."/>
            <person name="Idonuma A."/>
            <person name="Iijima M."/>
            <person name="Ikeda M."/>
            <person name="Ikeno M."/>
            <person name="Ito K."/>
            <person name="Ito S."/>
            <person name="Ito T."/>
            <person name="Ito Y."/>
            <person name="Ito Y."/>
            <person name="Iwabuchi A."/>
            <person name="Kamiya K."/>
            <person name="Karasawa W."/>
            <person name="Kurita K."/>
            <person name="Katagiri S."/>
            <person name="Kikuta A."/>
            <person name="Kobayashi H."/>
            <person name="Kobayashi N."/>
            <person name="Machita K."/>
            <person name="Maehara T."/>
            <person name="Masukawa M."/>
            <person name="Mizubayashi T."/>
            <person name="Mukai Y."/>
            <person name="Nagasaki H."/>
            <person name="Nagata Y."/>
            <person name="Naito S."/>
            <person name="Nakashima M."/>
            <person name="Nakama Y."/>
            <person name="Nakamichi Y."/>
            <person name="Nakamura M."/>
            <person name="Meguro A."/>
            <person name="Negishi M."/>
            <person name="Ohta I."/>
            <person name="Ohta T."/>
            <person name="Okamoto M."/>
            <person name="Ono N."/>
            <person name="Saji S."/>
            <person name="Sakaguchi M."/>
            <person name="Sakai K."/>
            <person name="Shibata M."/>
            <person name="Shimokawa T."/>
            <person name="Song J."/>
            <person name="Takazaki Y."/>
            <person name="Terasawa K."/>
            <person name="Tsugane M."/>
            <person name="Tsuji K."/>
            <person name="Ueda S."/>
            <person name="Waki K."/>
            <person name="Yamagata H."/>
            <person name="Yamamoto M."/>
            <person name="Yamamoto S."/>
            <person name="Yamane H."/>
            <person name="Yoshiki S."/>
            <person name="Yoshihara R."/>
            <person name="Yukawa K."/>
            <person name="Zhong H."/>
            <person name="Yano M."/>
            <person name="Yuan Q."/>
            <person name="Ouyang S."/>
            <person name="Liu J."/>
            <person name="Jones K.M."/>
            <person name="Gansberger K."/>
            <person name="Moffat K."/>
            <person name="Hill J."/>
            <person name="Bera J."/>
            <person name="Fadrosh D."/>
            <person name="Jin S."/>
            <person name="Johri S."/>
            <person name="Kim M."/>
            <person name="Overton L."/>
            <person name="Reardon M."/>
            <person name="Tsitrin T."/>
            <person name="Vuong H."/>
            <person name="Weaver B."/>
            <person name="Ciecko A."/>
            <person name="Tallon L."/>
            <person name="Jackson J."/>
            <person name="Pai G."/>
            <person name="Aken S.V."/>
            <person name="Utterback T."/>
            <person name="Reidmuller S."/>
            <person name="Feldblyum T."/>
            <person name="Hsiao J."/>
            <person name="Zismann V."/>
            <person name="Iobst S."/>
            <person name="de Vazeille A.R."/>
            <person name="Buell C.R."/>
            <person name="Ying K."/>
            <person name="Li Y."/>
            <person name="Lu T."/>
            <person name="Huang Y."/>
            <person name="Zhao Q."/>
            <person name="Feng Q."/>
            <person name="Zhang L."/>
            <person name="Zhu J."/>
            <person name="Weng Q."/>
            <person name="Mu J."/>
            <person name="Lu Y."/>
            <person name="Fan D."/>
            <person name="Liu Y."/>
            <person name="Guan J."/>
            <person name="Zhang Y."/>
            <person name="Yu S."/>
            <person name="Liu X."/>
            <person name="Zhang Y."/>
            <person name="Hong G."/>
            <person name="Han B."/>
            <person name="Choisne N."/>
            <person name="Demange N."/>
            <person name="Orjeda G."/>
            <person name="Samain S."/>
            <person name="Cattolico L."/>
            <person name="Pelletier E."/>
            <person name="Couloux A."/>
            <person name="Segurens B."/>
            <person name="Wincker P."/>
            <person name="D'Hont A."/>
            <person name="Scarpelli C."/>
            <person name="Weissenbach J."/>
            <person name="Salanoubat M."/>
            <person name="Quetier F."/>
            <person name="Yu Y."/>
            <person name="Kim H.R."/>
            <person name="Rambo T."/>
            <person name="Currie J."/>
            <person name="Collura K."/>
            <person name="Luo M."/>
            <person name="Yang T."/>
            <person name="Ammiraju J.S.S."/>
            <person name="Engler F."/>
            <person name="Soderlund C."/>
            <person name="Wing R.A."/>
            <person name="Palmer L.E."/>
            <person name="de la Bastide M."/>
            <person name="Spiegel L."/>
            <person name="Nascimento L."/>
            <person name="Zutavern T."/>
            <person name="O'Shaughnessy A."/>
            <person name="Dike S."/>
            <person name="Dedhia N."/>
            <person name="Preston R."/>
            <person name="Balija V."/>
            <person name="McCombie W.R."/>
            <person name="Chow T."/>
            <person name="Chen H."/>
            <person name="Chung M."/>
            <person name="Chen C."/>
            <person name="Shaw J."/>
            <person name="Wu H."/>
            <person name="Hsiao K."/>
            <person name="Chao Y."/>
            <person name="Chu M."/>
            <person name="Cheng C."/>
            <person name="Hour A."/>
            <person name="Lee P."/>
            <person name="Lin S."/>
            <person name="Lin Y."/>
            <person name="Liou J."/>
            <person name="Liu S."/>
            <person name="Hsing Y."/>
            <person name="Raghuvanshi S."/>
            <person name="Mohanty A."/>
            <person name="Bharti A.K."/>
            <person name="Gaur A."/>
            <person name="Gupta V."/>
            <person name="Kumar D."/>
            <person name="Ravi V."/>
            <person name="Vij S."/>
            <person name="Kapur A."/>
            <person name="Khurana P."/>
            <person name="Khurana P."/>
            <person name="Khurana J.P."/>
            <person name="Tyagi A.K."/>
            <person name="Gaikwad K."/>
            <person name="Singh A."/>
            <person name="Dalal V."/>
            <person name="Srivastava S."/>
            <person name="Dixit A."/>
            <person name="Pal A.K."/>
            <person name="Ghazi I.A."/>
            <person name="Yadav M."/>
            <person name="Pandit A."/>
            <person name="Bhargava A."/>
            <person name="Sureshbabu K."/>
            <person name="Batra K."/>
            <person name="Sharma T.R."/>
            <person name="Mohapatra T."/>
            <person name="Singh N.K."/>
            <person name="Messing J."/>
            <person name="Nelson A.B."/>
            <person name="Fuks G."/>
            <person name="Kavchok S."/>
            <person name="Keizer G."/>
            <person name="Linton E."/>
            <person name="Llaca V."/>
            <person name="Song R."/>
            <person name="Tanyolac B."/>
            <person name="Young S."/>
            <person name="Ho-Il K."/>
            <person name="Hahn J.H."/>
            <person name="Sangsakoo G."/>
            <person name="Vanavichit A."/>
            <person name="de Mattos Luiz.A.T."/>
            <person name="Zimmer P.D."/>
            <person name="Malone G."/>
            <person name="Dellagostin O."/>
            <person name="de Oliveira A.C."/>
            <person name="Bevan M."/>
            <person name="Bancroft I."/>
            <person name="Minx P."/>
            <person name="Cordum H."/>
            <person name="Wilson R."/>
            <person name="Cheng Z."/>
            <person name="Jin W."/>
            <person name="Jiang J."/>
            <person name="Leong S.A."/>
            <person name="Iwama H."/>
            <person name="Gojobori T."/>
            <person name="Itoh T."/>
            <person name="Niimura Y."/>
            <person name="Fujii Y."/>
            <person name="Habara T."/>
            <person name="Sakai H."/>
            <person name="Sato Y."/>
            <person name="Wilson G."/>
            <person name="Kumar K."/>
            <person name="McCouch S."/>
            <person name="Juretic N."/>
            <person name="Hoen D."/>
            <person name="Wright S."/>
            <person name="Bruskiewich R."/>
            <person name="Bureau T."/>
            <person name="Miyao A."/>
            <person name="Hirochika H."/>
            <person name="Nishikawa T."/>
            <person name="Kadowaki K."/>
            <person name="Sugiura M."/>
            <person name="Burr B."/>
            <person name="Sasaki T."/>
        </authorList>
    </citation>
    <scope>NUCLEOTIDE SEQUENCE [LARGE SCALE GENOMIC DNA]</scope>
    <source>
        <strain evidence="2">cv. Nipponbare</strain>
    </source>
</reference>
<dbReference type="Proteomes" id="UP000000763">
    <property type="component" value="Chromosome 8"/>
</dbReference>
<dbReference type="EMBL" id="AP005726">
    <property type="protein sequence ID" value="BAD03832.1"/>
    <property type="molecule type" value="Genomic_DNA"/>
</dbReference>
<organism evidence="1 2">
    <name type="scientific">Oryza sativa subsp. japonica</name>
    <name type="common">Rice</name>
    <dbReference type="NCBI Taxonomy" id="39947"/>
    <lineage>
        <taxon>Eukaryota</taxon>
        <taxon>Viridiplantae</taxon>
        <taxon>Streptophyta</taxon>
        <taxon>Embryophyta</taxon>
        <taxon>Tracheophyta</taxon>
        <taxon>Spermatophyta</taxon>
        <taxon>Magnoliopsida</taxon>
        <taxon>Liliopsida</taxon>
        <taxon>Poales</taxon>
        <taxon>Poaceae</taxon>
        <taxon>BOP clade</taxon>
        <taxon>Oryzoideae</taxon>
        <taxon>Oryzeae</taxon>
        <taxon>Oryzinae</taxon>
        <taxon>Oryza</taxon>
        <taxon>Oryza sativa</taxon>
    </lineage>
</organism>
<dbReference type="AlphaFoldDB" id="Q6YX71"/>